<dbReference type="Proteomes" id="UP000011713">
    <property type="component" value="Unassembled WGS sequence"/>
</dbReference>
<feature type="compositionally biased region" description="Low complexity" evidence="2">
    <location>
        <begin position="167"/>
        <end position="179"/>
    </location>
</feature>
<keyword evidence="4" id="KW-1185">Reference proteome</keyword>
<dbReference type="VEuPathDB" id="FungiDB:HpaG802244"/>
<dbReference type="AlphaFoldDB" id="M4B7J2"/>
<evidence type="ECO:0000313" key="3">
    <source>
        <dbReference type="EnsemblProtists" id="HpaP802244"/>
    </source>
</evidence>
<sequence length="637" mass="70959">MESLYAIDSAYLATPSPSPYTDEYSSIYAHPTNSSLVSSPSEDASSSVLSDDPMAELPPASLDQDWDGLSDIFIDEALSSLLPSSMIDLDQGLEFMTQDTINDPQYPQSEATSSSPFSGALLVDSNNSKCSPLIEEVPQLNLGSTKPAKHSQKVKKARRERGRGKKSVSTAASKKSSVSPEEQKKQKRRSQIASGVQRHREKKKWLVSSLQTEMAELTTQLATLRAKRRAQLAFDDDLVAYEEEAMTQQRKRKQAEQDNHMLKYALFQQSVFLRGMQAVMRGSNVLLSKTLEFHDWVHSYTTLSSSDALVRRKEYVGHFPKSKMELARNIVVRSTDEQMQRSLSTRQKFSGIVRIVHDGTRQSHEIDEDYADSTIRELYGRPNGGSAPTSSKMGDGGGDGRVIKEFASVSFYPETPVCTLDTLMDTICISMKSLGLYYAGVSYEAQAADEVHYVEDNGMTDSSVYYSSLASSMEPVFDVVDEADSAENIDVEARVLTRVQRTKDEGIILWDYVDEDFKHPLPVDSPYRKAINRNVCGAIVVRREIGFGVLSIRHVSIKAYCRLPPPKCPTTGAGESSEAEEIRRAVARRIGLQAAEYERTSDRCMRYVYNDIISRLKQLALLGTKDPVPVRGDAFSE</sequence>
<dbReference type="EMBL" id="JH597778">
    <property type="status" value="NOT_ANNOTATED_CDS"/>
    <property type="molecule type" value="Genomic_DNA"/>
</dbReference>
<feature type="coiled-coil region" evidence="1">
    <location>
        <begin position="207"/>
        <end position="258"/>
    </location>
</feature>
<reference evidence="4" key="1">
    <citation type="journal article" date="2010" name="Science">
        <title>Signatures of adaptation to obligate biotrophy in the Hyaloperonospora arabidopsidis genome.</title>
        <authorList>
            <person name="Baxter L."/>
            <person name="Tripathy S."/>
            <person name="Ishaque N."/>
            <person name="Boot N."/>
            <person name="Cabral A."/>
            <person name="Kemen E."/>
            <person name="Thines M."/>
            <person name="Ah-Fong A."/>
            <person name="Anderson R."/>
            <person name="Badejoko W."/>
            <person name="Bittner-Eddy P."/>
            <person name="Boore J.L."/>
            <person name="Chibucos M.C."/>
            <person name="Coates M."/>
            <person name="Dehal P."/>
            <person name="Delehaunty K."/>
            <person name="Dong S."/>
            <person name="Downton P."/>
            <person name="Dumas B."/>
            <person name="Fabro G."/>
            <person name="Fronick C."/>
            <person name="Fuerstenberg S.I."/>
            <person name="Fulton L."/>
            <person name="Gaulin E."/>
            <person name="Govers F."/>
            <person name="Hughes L."/>
            <person name="Humphray S."/>
            <person name="Jiang R.H."/>
            <person name="Judelson H."/>
            <person name="Kamoun S."/>
            <person name="Kyung K."/>
            <person name="Meijer H."/>
            <person name="Minx P."/>
            <person name="Morris P."/>
            <person name="Nelson J."/>
            <person name="Phuntumart V."/>
            <person name="Qutob D."/>
            <person name="Rehmany A."/>
            <person name="Rougon-Cardoso A."/>
            <person name="Ryden P."/>
            <person name="Torto-Alalibo T."/>
            <person name="Studholme D."/>
            <person name="Wang Y."/>
            <person name="Win J."/>
            <person name="Wood J."/>
            <person name="Clifton S.W."/>
            <person name="Rogers J."/>
            <person name="Van den Ackerveken G."/>
            <person name="Jones J.D."/>
            <person name="McDowell J.M."/>
            <person name="Beynon J."/>
            <person name="Tyler B.M."/>
        </authorList>
    </citation>
    <scope>NUCLEOTIDE SEQUENCE [LARGE SCALE GENOMIC DNA]</scope>
    <source>
        <strain evidence="4">Emoy2</strain>
    </source>
</reference>
<keyword evidence="1" id="KW-0175">Coiled coil</keyword>
<dbReference type="InParanoid" id="M4B7J2"/>
<dbReference type="HOGENOM" id="CLU_032700_0_0_1"/>
<evidence type="ECO:0000256" key="2">
    <source>
        <dbReference type="SAM" id="MobiDB-lite"/>
    </source>
</evidence>
<feature type="region of interest" description="Disordered" evidence="2">
    <location>
        <begin position="31"/>
        <end position="62"/>
    </location>
</feature>
<dbReference type="eggNOG" id="ENOG502SHVF">
    <property type="taxonomic scope" value="Eukaryota"/>
</dbReference>
<organism evidence="3 4">
    <name type="scientific">Hyaloperonospora arabidopsidis (strain Emoy2)</name>
    <name type="common">Downy mildew agent</name>
    <name type="synonym">Peronospora arabidopsidis</name>
    <dbReference type="NCBI Taxonomy" id="559515"/>
    <lineage>
        <taxon>Eukaryota</taxon>
        <taxon>Sar</taxon>
        <taxon>Stramenopiles</taxon>
        <taxon>Oomycota</taxon>
        <taxon>Peronosporomycetes</taxon>
        <taxon>Peronosporales</taxon>
        <taxon>Peronosporaceae</taxon>
        <taxon>Hyaloperonospora</taxon>
    </lineage>
</organism>
<dbReference type="EnsemblProtists" id="HpaT802244">
    <property type="protein sequence ID" value="HpaP802244"/>
    <property type="gene ID" value="HpaG802244"/>
</dbReference>
<accession>M4B7J2</accession>
<evidence type="ECO:0000256" key="1">
    <source>
        <dbReference type="SAM" id="Coils"/>
    </source>
</evidence>
<name>M4B7J2_HYAAE</name>
<feature type="region of interest" description="Disordered" evidence="2">
    <location>
        <begin position="141"/>
        <end position="199"/>
    </location>
</feature>
<feature type="compositionally biased region" description="Basic residues" evidence="2">
    <location>
        <begin position="147"/>
        <end position="166"/>
    </location>
</feature>
<feature type="compositionally biased region" description="Low complexity" evidence="2">
    <location>
        <begin position="34"/>
        <end position="52"/>
    </location>
</feature>
<protein>
    <recommendedName>
        <fullName evidence="5">BZIP domain-containing protein</fullName>
    </recommendedName>
</protein>
<evidence type="ECO:0008006" key="5">
    <source>
        <dbReference type="Google" id="ProtNLM"/>
    </source>
</evidence>
<feature type="compositionally biased region" description="Polar residues" evidence="2">
    <location>
        <begin position="100"/>
        <end position="117"/>
    </location>
</feature>
<reference evidence="3" key="2">
    <citation type="submission" date="2015-06" db="UniProtKB">
        <authorList>
            <consortium name="EnsemblProtists"/>
        </authorList>
    </citation>
    <scope>IDENTIFICATION</scope>
    <source>
        <strain evidence="3">Emoy2</strain>
    </source>
</reference>
<proteinExistence type="predicted"/>
<evidence type="ECO:0000313" key="4">
    <source>
        <dbReference type="Proteomes" id="UP000011713"/>
    </source>
</evidence>
<feature type="region of interest" description="Disordered" evidence="2">
    <location>
        <begin position="100"/>
        <end position="120"/>
    </location>
</feature>
<dbReference type="CDD" id="cd14686">
    <property type="entry name" value="bZIP"/>
    <property type="match status" value="1"/>
</dbReference>